<dbReference type="Proteomes" id="UP000033220">
    <property type="component" value="Chromosome DSM 122"/>
</dbReference>
<dbReference type="eggNOG" id="COG0683">
    <property type="taxonomic scope" value="Bacteria"/>
</dbReference>
<feature type="domain" description="Leucine-binding protein" evidence="5">
    <location>
        <begin position="144"/>
        <end position="467"/>
    </location>
</feature>
<keyword evidence="3" id="KW-0813">Transport</keyword>
<evidence type="ECO:0000256" key="3">
    <source>
        <dbReference type="ARBA" id="ARBA00022970"/>
    </source>
</evidence>
<dbReference type="Pfam" id="PF13458">
    <property type="entry name" value="Peripla_BP_6"/>
    <property type="match status" value="1"/>
</dbReference>
<dbReference type="HOGENOM" id="CLU_027128_1_4_5"/>
<evidence type="ECO:0000256" key="4">
    <source>
        <dbReference type="SAM" id="MobiDB-lite"/>
    </source>
</evidence>
<evidence type="ECO:0000256" key="1">
    <source>
        <dbReference type="ARBA" id="ARBA00010062"/>
    </source>
</evidence>
<dbReference type="InterPro" id="IPR028081">
    <property type="entry name" value="Leu-bd"/>
</dbReference>
<dbReference type="SUPFAM" id="SSF53822">
    <property type="entry name" value="Periplasmic binding protein-like I"/>
    <property type="match status" value="1"/>
</dbReference>
<evidence type="ECO:0000259" key="5">
    <source>
        <dbReference type="Pfam" id="PF13458"/>
    </source>
</evidence>
<comment type="similarity">
    <text evidence="1">Belongs to the leucine-binding protein family.</text>
</comment>
<dbReference type="PANTHER" id="PTHR30483">
    <property type="entry name" value="LEUCINE-SPECIFIC-BINDING PROTEIN"/>
    <property type="match status" value="1"/>
</dbReference>
<evidence type="ECO:0000256" key="2">
    <source>
        <dbReference type="ARBA" id="ARBA00022729"/>
    </source>
</evidence>
<proteinExistence type="inferred from homology"/>
<evidence type="ECO:0000313" key="7">
    <source>
        <dbReference type="Proteomes" id="UP000033220"/>
    </source>
</evidence>
<protein>
    <submittedName>
        <fullName evidence="6">Twin-arginine translocation pathway signal</fullName>
    </submittedName>
</protein>
<dbReference type="EMBL" id="HE663493">
    <property type="protein sequence ID" value="CCG08366.1"/>
    <property type="molecule type" value="Genomic_DNA"/>
</dbReference>
<dbReference type="Gene3D" id="3.40.50.2300">
    <property type="match status" value="2"/>
</dbReference>
<dbReference type="InterPro" id="IPR019546">
    <property type="entry name" value="TAT_signal_bac_arc"/>
</dbReference>
<dbReference type="AlphaFoldDB" id="H6SK51"/>
<dbReference type="InterPro" id="IPR028082">
    <property type="entry name" value="Peripla_BP_I"/>
</dbReference>
<organism evidence="6 7">
    <name type="scientific">Pararhodospirillum photometricum DSM 122</name>
    <dbReference type="NCBI Taxonomy" id="1150469"/>
    <lineage>
        <taxon>Bacteria</taxon>
        <taxon>Pseudomonadati</taxon>
        <taxon>Pseudomonadota</taxon>
        <taxon>Alphaproteobacteria</taxon>
        <taxon>Rhodospirillales</taxon>
        <taxon>Rhodospirillaceae</taxon>
        <taxon>Pararhodospirillum</taxon>
    </lineage>
</organism>
<keyword evidence="2" id="KW-0732">Signal</keyword>
<dbReference type="KEGG" id="rpm:RSPPHO_01740"/>
<dbReference type="NCBIfam" id="TIGR01409">
    <property type="entry name" value="TAT_signal_seq"/>
    <property type="match status" value="1"/>
</dbReference>
<feature type="region of interest" description="Disordered" evidence="4">
    <location>
        <begin position="1"/>
        <end position="58"/>
    </location>
</feature>
<gene>
    <name evidence="6" type="ORF">RSPPHO_01740</name>
</gene>
<reference evidence="6 7" key="1">
    <citation type="submission" date="2012-02" db="EMBL/GenBank/DDBJ databases">
        <title>Shotgun genome sequence of Phaeospirillum photometricum DSM 122.</title>
        <authorList>
            <person name="Duquesne K."/>
            <person name="Sturgis J."/>
        </authorList>
    </citation>
    <scope>NUCLEOTIDE SEQUENCE [LARGE SCALE GENOMIC DNA]</scope>
    <source>
        <strain evidence="7">DSM122</strain>
    </source>
</reference>
<sequence length="507" mass="54555">MPCCAPSIPWGPRASPCRPSRRPAWERPSMTACVGPPAGEWRGRGSWGGAPSPRPSRGLAPIPCLTGAAPVETLRFRGQREGPAPTTRGRHLTMSMSSPRLNRRDFLTLAGAATLAAPFIGRARAAEPVRIGEINSYSRIPAFTLPYRNGWTLAVEQVNAAGGVLGGRMLEVISRDDGGDPGQAVTAAQELVAGNGVHALAGTFLSNVGLAVADFAAQRKTLFLAAEPLADAMTWEKGNRYTFRLRPSTWMQATVLAREAARLPAKRWATVAPNYEYGQAAVARFKSLLQELRPDVTFVGEQWPALFKLDAGATVQALEEAKPDAVFNVLFGADLPKFVREGSLRGLFENRTVVSLLTGEPEYLNPLGAEAPEGWIVTGYPWYDIDTPAHRAYVDAYKKRWNEDPVLGSLVGYNTFSALAVAFQAAGSTDPEALVKAFKGLTFSAPIGDITFRAADHQSTMGTWVGRTAVRNGKGVMVDWTYVDGTDLLPPPETAASWRPAEAAPAQ</sequence>
<keyword evidence="7" id="KW-1185">Reference proteome</keyword>
<name>H6SK51_PARPM</name>
<accession>H6SK51</accession>
<dbReference type="CDD" id="cd06330">
    <property type="entry name" value="PBP1_As_SBP-like"/>
    <property type="match status" value="1"/>
</dbReference>
<evidence type="ECO:0000313" key="6">
    <source>
        <dbReference type="EMBL" id="CCG08366.1"/>
    </source>
</evidence>
<dbReference type="PANTHER" id="PTHR30483:SF37">
    <property type="entry name" value="ABC TRANSPORTER SUBSTRATE-BINDING PROTEIN"/>
    <property type="match status" value="1"/>
</dbReference>
<dbReference type="GO" id="GO:0006865">
    <property type="term" value="P:amino acid transport"/>
    <property type="evidence" value="ECO:0007669"/>
    <property type="project" value="UniProtKB-KW"/>
</dbReference>
<dbReference type="PATRIC" id="fig|1150469.3.peg.1965"/>
<dbReference type="STRING" id="1150469.RSPPHO_01740"/>
<keyword evidence="3" id="KW-0029">Amino-acid transport</keyword>
<dbReference type="InterPro" id="IPR051010">
    <property type="entry name" value="BCAA_transport"/>
</dbReference>